<gene>
    <name evidence="3" type="ORF">EDB95_0526</name>
</gene>
<protein>
    <submittedName>
        <fullName evidence="3">Glyoxylase-like metal-dependent hydrolase (Beta-lactamase superfamily II)</fullName>
    </submittedName>
</protein>
<dbReference type="SMART" id="SM00450">
    <property type="entry name" value="RHOD"/>
    <property type="match status" value="2"/>
</dbReference>
<dbReference type="PANTHER" id="PTHR43084">
    <property type="entry name" value="PERSULFIDE DIOXYGENASE ETHE1"/>
    <property type="match status" value="1"/>
</dbReference>
<dbReference type="OrthoDB" id="9784009at2"/>
<sequence>MFIQQLYTNCLSEAAYYIESNKEALVIDPLRDVEMYIHLAEERGATIKYILETHFHADFVSGHLDLSRKTGAPIVYGPGTETAFPIYKAADGETFRIGDVSLEVLHTPGHTIESTCYLLKDEQGAPHALFTGDTLFVGDVGRPDLSSGSLSKEELAGMLYDSLAEKVLPLPDSVIIYPAHGPGSSCGKNLGPHTHSTLGEEKATNYALQPQDKETFIKAVTEGLSAPPQYFPVNARINKEGYESLEKVMHESLQPLSIAEFKKESTRPGAVILDTRKAPVFTDGFVPGSINIGLEGRFAEWAGNLLGFTDPIVLVTDEGMEEESILRLARVGFENVSGYLQGGFDAWKAAGQPIDMIINVTPYELALDIPFDENLVVVDVRKEIEFGGGHVKGAENIPLETLSDPGSMAYLEENQNIYVHCAGGYRSVIACSLLKRQGLHNLRNVTGGWTAIQAEGSIPVVKESAVLN</sequence>
<dbReference type="InterPro" id="IPR001279">
    <property type="entry name" value="Metallo-B-lactamas"/>
</dbReference>
<name>A0A4R8DQD8_9BACT</name>
<dbReference type="InterPro" id="IPR044528">
    <property type="entry name" value="POD-like_MBL-fold"/>
</dbReference>
<dbReference type="CDD" id="cd00158">
    <property type="entry name" value="RHOD"/>
    <property type="match status" value="2"/>
</dbReference>
<feature type="domain" description="Rhodanese" evidence="2">
    <location>
        <begin position="371"/>
        <end position="461"/>
    </location>
</feature>
<dbReference type="GO" id="GO:0070813">
    <property type="term" value="P:hydrogen sulfide metabolic process"/>
    <property type="evidence" value="ECO:0007669"/>
    <property type="project" value="TreeGrafter"/>
</dbReference>
<dbReference type="EMBL" id="SODV01000001">
    <property type="protein sequence ID" value="TDW99516.1"/>
    <property type="molecule type" value="Genomic_DNA"/>
</dbReference>
<dbReference type="InterPro" id="IPR036866">
    <property type="entry name" value="RibonucZ/Hydroxyglut_hydro"/>
</dbReference>
<dbReference type="PROSITE" id="PS50206">
    <property type="entry name" value="RHODANESE_3"/>
    <property type="match status" value="2"/>
</dbReference>
<dbReference type="Proteomes" id="UP000294498">
    <property type="component" value="Unassembled WGS sequence"/>
</dbReference>
<accession>A0A4R8DQD8</accession>
<dbReference type="PANTHER" id="PTHR43084:SF1">
    <property type="entry name" value="PERSULFIDE DIOXYGENASE ETHE1, MITOCHONDRIAL"/>
    <property type="match status" value="1"/>
</dbReference>
<dbReference type="Gene3D" id="3.60.15.10">
    <property type="entry name" value="Ribonuclease Z/Hydroxyacylglutathione hydrolase-like"/>
    <property type="match status" value="1"/>
</dbReference>
<dbReference type="SMART" id="SM00849">
    <property type="entry name" value="Lactamase_B"/>
    <property type="match status" value="1"/>
</dbReference>
<reference evidence="3 4" key="1">
    <citation type="submission" date="2019-03" db="EMBL/GenBank/DDBJ databases">
        <title>Genomic Encyclopedia of Type Strains, Phase IV (KMG-IV): sequencing the most valuable type-strain genomes for metagenomic binning, comparative biology and taxonomic classification.</title>
        <authorList>
            <person name="Goeker M."/>
        </authorList>
    </citation>
    <scope>NUCLEOTIDE SEQUENCE [LARGE SCALE GENOMIC DNA]</scope>
    <source>
        <strain evidence="3 4">DSM 100059</strain>
    </source>
</reference>
<dbReference type="GO" id="GO:0016787">
    <property type="term" value="F:hydrolase activity"/>
    <property type="evidence" value="ECO:0007669"/>
    <property type="project" value="UniProtKB-KW"/>
</dbReference>
<dbReference type="FunFam" id="3.60.15.10:FF:000030">
    <property type="entry name" value="Metallo-beta-lactamase family protein"/>
    <property type="match status" value="1"/>
</dbReference>
<dbReference type="SUPFAM" id="SSF52821">
    <property type="entry name" value="Rhodanese/Cell cycle control phosphatase"/>
    <property type="match status" value="2"/>
</dbReference>
<dbReference type="SUPFAM" id="SSF56281">
    <property type="entry name" value="Metallo-hydrolase/oxidoreductase"/>
    <property type="match status" value="1"/>
</dbReference>
<dbReference type="RefSeq" id="WP_133990274.1">
    <property type="nucleotide sequence ID" value="NZ_SODV01000001.1"/>
</dbReference>
<comment type="caution">
    <text evidence="3">The sequence shown here is derived from an EMBL/GenBank/DDBJ whole genome shotgun (WGS) entry which is preliminary data.</text>
</comment>
<dbReference type="Pfam" id="PF00753">
    <property type="entry name" value="Lactamase_B"/>
    <property type="match status" value="1"/>
</dbReference>
<dbReference type="GO" id="GO:0050313">
    <property type="term" value="F:sulfur dioxygenase activity"/>
    <property type="evidence" value="ECO:0007669"/>
    <property type="project" value="InterPro"/>
</dbReference>
<keyword evidence="4" id="KW-1185">Reference proteome</keyword>
<organism evidence="3 4">
    <name type="scientific">Dinghuibacter silviterrae</name>
    <dbReference type="NCBI Taxonomy" id="1539049"/>
    <lineage>
        <taxon>Bacteria</taxon>
        <taxon>Pseudomonadati</taxon>
        <taxon>Bacteroidota</taxon>
        <taxon>Chitinophagia</taxon>
        <taxon>Chitinophagales</taxon>
        <taxon>Chitinophagaceae</taxon>
        <taxon>Dinghuibacter</taxon>
    </lineage>
</organism>
<dbReference type="CDD" id="cd07724">
    <property type="entry name" value="POD-like_MBL-fold"/>
    <property type="match status" value="1"/>
</dbReference>
<keyword evidence="3" id="KW-0378">Hydrolase</keyword>
<dbReference type="Gene3D" id="3.40.250.10">
    <property type="entry name" value="Rhodanese-like domain"/>
    <property type="match status" value="2"/>
</dbReference>
<feature type="domain" description="Rhodanese" evidence="2">
    <location>
        <begin position="266"/>
        <end position="356"/>
    </location>
</feature>
<evidence type="ECO:0000259" key="2">
    <source>
        <dbReference type="PROSITE" id="PS50206"/>
    </source>
</evidence>
<dbReference type="InterPro" id="IPR051682">
    <property type="entry name" value="Mito_Persulfide_Diox"/>
</dbReference>
<dbReference type="AlphaFoldDB" id="A0A4R8DQD8"/>
<evidence type="ECO:0000313" key="4">
    <source>
        <dbReference type="Proteomes" id="UP000294498"/>
    </source>
</evidence>
<keyword evidence="1" id="KW-0479">Metal-binding</keyword>
<evidence type="ECO:0000256" key="1">
    <source>
        <dbReference type="ARBA" id="ARBA00022723"/>
    </source>
</evidence>
<dbReference type="InterPro" id="IPR001763">
    <property type="entry name" value="Rhodanese-like_dom"/>
</dbReference>
<dbReference type="Pfam" id="PF00581">
    <property type="entry name" value="Rhodanese"/>
    <property type="match status" value="2"/>
</dbReference>
<dbReference type="GO" id="GO:0006749">
    <property type="term" value="P:glutathione metabolic process"/>
    <property type="evidence" value="ECO:0007669"/>
    <property type="project" value="InterPro"/>
</dbReference>
<dbReference type="InterPro" id="IPR036873">
    <property type="entry name" value="Rhodanese-like_dom_sf"/>
</dbReference>
<dbReference type="GO" id="GO:0046872">
    <property type="term" value="F:metal ion binding"/>
    <property type="evidence" value="ECO:0007669"/>
    <property type="project" value="UniProtKB-KW"/>
</dbReference>
<evidence type="ECO:0000313" key="3">
    <source>
        <dbReference type="EMBL" id="TDW99516.1"/>
    </source>
</evidence>
<proteinExistence type="predicted"/>